<dbReference type="InterPro" id="IPR033985">
    <property type="entry name" value="SusD-like_N"/>
</dbReference>
<organism evidence="11 12">
    <name type="scientific">Mucilaginibacter phyllosphaerae</name>
    <dbReference type="NCBI Taxonomy" id="1812349"/>
    <lineage>
        <taxon>Bacteria</taxon>
        <taxon>Pseudomonadati</taxon>
        <taxon>Bacteroidota</taxon>
        <taxon>Sphingobacteriia</taxon>
        <taxon>Sphingobacteriales</taxon>
        <taxon>Sphingobacteriaceae</taxon>
        <taxon>Mucilaginibacter</taxon>
    </lineage>
</organism>
<keyword evidence="5" id="KW-0998">Cell outer membrane</keyword>
<evidence type="ECO:0000256" key="7">
    <source>
        <dbReference type="SAM" id="SignalP"/>
    </source>
</evidence>
<evidence type="ECO:0000256" key="5">
    <source>
        <dbReference type="ARBA" id="ARBA00023237"/>
    </source>
</evidence>
<dbReference type="EMBL" id="SNQG01000003">
    <property type="protein sequence ID" value="TEW66448.1"/>
    <property type="molecule type" value="Genomic_DNA"/>
</dbReference>
<dbReference type="EMBL" id="JACIEG010000005">
    <property type="protein sequence ID" value="MBB3970056.1"/>
    <property type="molecule type" value="Genomic_DNA"/>
</dbReference>
<comment type="similarity">
    <text evidence="2">Belongs to the SusD family.</text>
</comment>
<evidence type="ECO:0000313" key="10">
    <source>
        <dbReference type="EMBL" id="MBB3970056.1"/>
    </source>
</evidence>
<comment type="caution">
    <text evidence="11">The sequence shown here is derived from an EMBL/GenBank/DDBJ whole genome shotgun (WGS) entry which is preliminary data.</text>
</comment>
<evidence type="ECO:0000259" key="8">
    <source>
        <dbReference type="Pfam" id="PF07980"/>
    </source>
</evidence>
<dbReference type="Proteomes" id="UP000583101">
    <property type="component" value="Unassembled WGS sequence"/>
</dbReference>
<evidence type="ECO:0000256" key="2">
    <source>
        <dbReference type="ARBA" id="ARBA00006275"/>
    </source>
</evidence>
<evidence type="ECO:0000256" key="1">
    <source>
        <dbReference type="ARBA" id="ARBA00004442"/>
    </source>
</evidence>
<reference evidence="11 12" key="1">
    <citation type="journal article" date="2016" name="Int. J. Syst. Evol. Microbiol.">
        <title>Proposal of Mucilaginibacter phyllosphaerae sp. nov. isolated from the phyllosphere of Galium album.</title>
        <authorList>
            <person name="Aydogan E.L."/>
            <person name="Busse H.J."/>
            <person name="Moser G."/>
            <person name="Muller C."/>
            <person name="Kampfer P."/>
            <person name="Glaeser S.P."/>
        </authorList>
    </citation>
    <scope>NUCLEOTIDE SEQUENCE [LARGE SCALE GENOMIC DNA]</scope>
    <source>
        <strain evidence="11 12">PP-F2FG21</strain>
    </source>
</reference>
<evidence type="ECO:0000313" key="12">
    <source>
        <dbReference type="Proteomes" id="UP000297248"/>
    </source>
</evidence>
<dbReference type="SUPFAM" id="SSF48452">
    <property type="entry name" value="TPR-like"/>
    <property type="match status" value="1"/>
</dbReference>
<proteinExistence type="inferred from homology"/>
<dbReference type="Pfam" id="PF14322">
    <property type="entry name" value="SusD-like_3"/>
    <property type="match status" value="1"/>
</dbReference>
<reference evidence="10 13" key="3">
    <citation type="submission" date="2020-08" db="EMBL/GenBank/DDBJ databases">
        <title>Genomic Encyclopedia of Type Strains, Phase IV (KMG-IV): sequencing the most valuable type-strain genomes for metagenomic binning, comparative biology and taxonomic classification.</title>
        <authorList>
            <person name="Goeker M."/>
        </authorList>
    </citation>
    <scope>NUCLEOTIDE SEQUENCE [LARGE SCALE GENOMIC DNA]</scope>
    <source>
        <strain evidence="10 13">DSM 100995</strain>
    </source>
</reference>
<evidence type="ECO:0000313" key="13">
    <source>
        <dbReference type="Proteomes" id="UP000583101"/>
    </source>
</evidence>
<dbReference type="Gene3D" id="1.25.40.390">
    <property type="match status" value="1"/>
</dbReference>
<evidence type="ECO:0000256" key="3">
    <source>
        <dbReference type="ARBA" id="ARBA00022729"/>
    </source>
</evidence>
<protein>
    <submittedName>
        <fullName evidence="11">RagB/SusD family nutrient uptake outer membrane protein</fullName>
    </submittedName>
</protein>
<evidence type="ECO:0000259" key="9">
    <source>
        <dbReference type="Pfam" id="PF14322"/>
    </source>
</evidence>
<keyword evidence="3 7" id="KW-0732">Signal</keyword>
<dbReference type="OrthoDB" id="1094477at2"/>
<keyword evidence="13" id="KW-1185">Reference proteome</keyword>
<dbReference type="InterPro" id="IPR011990">
    <property type="entry name" value="TPR-like_helical_dom_sf"/>
</dbReference>
<dbReference type="InterPro" id="IPR012944">
    <property type="entry name" value="SusD_RagB_dom"/>
</dbReference>
<dbReference type="Proteomes" id="UP000297248">
    <property type="component" value="Unassembled WGS sequence"/>
</dbReference>
<feature type="compositionally biased region" description="Polar residues" evidence="6">
    <location>
        <begin position="497"/>
        <end position="514"/>
    </location>
</feature>
<feature type="chain" id="PRO_5043971958" evidence="7">
    <location>
        <begin position="23"/>
        <end position="514"/>
    </location>
</feature>
<sequence length="514" mass="57730">MKIKNTRLTAVWLVLTMLLVSATSCNKFLDAKPSKGTTIVASTTDDLNALLNNYQTYSKESDNVVIYGTDDNGLSTTLYDAQPFIFSQSAVQFSVWDTNFLSQTDQSNFAGPNFWSNEYVKIFNANVVLANLDKVSGTAADKAALRADAHFIRAYSYWELANTYCLPYTDANKNEPGLPIKTLPDYNAVSRQTLAATYQQIEADLTEALKTTVPLVQNGIARHWRANTAAVNGFAARYYLNRNDYVNALKYAGAALALYNVLVDYNSQMRYGIPATVTINGGTDVVLNFPYTHDRNSSFDPTDELGWKEFLYYRVLNNSDRWYIPSQALINLYDKNNDLRYKYHFVQNYSYKKGLNNPAVSYPGYVFFYEDNMPEGPTVAEMVLIKAECQARTGDVGSAMATVNQLYSKRTITGTPGLAAASQDEAIAAILQERRREMPFSERWFDIRRYNSNTYTGDDVPLLTRTFYPYTANGVSDTEPVKTYTLPANSRRYASPLPQSDITNSNGAITQNTY</sequence>
<feature type="region of interest" description="Disordered" evidence="6">
    <location>
        <begin position="492"/>
        <end position="514"/>
    </location>
</feature>
<evidence type="ECO:0000313" key="11">
    <source>
        <dbReference type="EMBL" id="TEW66448.1"/>
    </source>
</evidence>
<dbReference type="Pfam" id="PF07980">
    <property type="entry name" value="SusD_RagB"/>
    <property type="match status" value="1"/>
</dbReference>
<gene>
    <name evidence="11" type="ORF">E2R65_08445</name>
    <name evidence="10" type="ORF">GGR35_002672</name>
</gene>
<comment type="subcellular location">
    <subcellularLocation>
        <location evidence="1">Cell outer membrane</location>
    </subcellularLocation>
</comment>
<keyword evidence="4" id="KW-0472">Membrane</keyword>
<reference evidence="11" key="2">
    <citation type="submission" date="2019-03" db="EMBL/GenBank/DDBJ databases">
        <authorList>
            <person name="Yan Y.-Q."/>
            <person name="Du Z.-J."/>
        </authorList>
    </citation>
    <scope>NUCLEOTIDE SEQUENCE</scope>
    <source>
        <strain evidence="11">PP-F2FG21</strain>
    </source>
</reference>
<feature type="domain" description="SusD-like N-terminal" evidence="9">
    <location>
        <begin position="27"/>
        <end position="240"/>
    </location>
</feature>
<name>A0A4Y8ACW4_9SPHI</name>
<evidence type="ECO:0000256" key="6">
    <source>
        <dbReference type="SAM" id="MobiDB-lite"/>
    </source>
</evidence>
<dbReference type="PROSITE" id="PS51257">
    <property type="entry name" value="PROKAR_LIPOPROTEIN"/>
    <property type="match status" value="1"/>
</dbReference>
<evidence type="ECO:0000256" key="4">
    <source>
        <dbReference type="ARBA" id="ARBA00023136"/>
    </source>
</evidence>
<dbReference type="RefSeq" id="WP_134336059.1">
    <property type="nucleotide sequence ID" value="NZ_BMCZ01000003.1"/>
</dbReference>
<feature type="domain" description="RagB/SusD" evidence="8">
    <location>
        <begin position="380"/>
        <end position="513"/>
    </location>
</feature>
<dbReference type="GO" id="GO:0009279">
    <property type="term" value="C:cell outer membrane"/>
    <property type="evidence" value="ECO:0007669"/>
    <property type="project" value="UniProtKB-SubCell"/>
</dbReference>
<feature type="signal peptide" evidence="7">
    <location>
        <begin position="1"/>
        <end position="22"/>
    </location>
</feature>
<dbReference type="AlphaFoldDB" id="A0A4Y8ACW4"/>
<accession>A0A4Y8ACW4</accession>